<comment type="similarity">
    <text evidence="1">Belongs to the bacterial solute-binding protein ModA family.</text>
</comment>
<dbReference type="EMBL" id="JBHSGA010000017">
    <property type="protein sequence ID" value="MFC4527215.1"/>
    <property type="molecule type" value="Genomic_DNA"/>
</dbReference>
<reference evidence="6" key="1">
    <citation type="journal article" date="2019" name="Int. J. Syst. Evol. Microbiol.">
        <title>The Global Catalogue of Microorganisms (GCM) 10K type strain sequencing project: providing services to taxonomists for standard genome sequencing and annotation.</title>
        <authorList>
            <consortium name="The Broad Institute Genomics Platform"/>
            <consortium name="The Broad Institute Genome Sequencing Center for Infectious Disease"/>
            <person name="Wu L."/>
            <person name="Ma J."/>
        </authorList>
    </citation>
    <scope>NUCLEOTIDE SEQUENCE [LARGE SCALE GENOMIC DNA]</scope>
    <source>
        <strain evidence="6">CCM 4481</strain>
    </source>
</reference>
<dbReference type="CDD" id="cd13539">
    <property type="entry name" value="PBP2_AvModA"/>
    <property type="match status" value="1"/>
</dbReference>
<keyword evidence="3 4" id="KW-0732">Signal</keyword>
<evidence type="ECO:0000313" key="6">
    <source>
        <dbReference type="Proteomes" id="UP001595961"/>
    </source>
</evidence>
<dbReference type="SUPFAM" id="SSF53850">
    <property type="entry name" value="Periplasmic binding protein-like II"/>
    <property type="match status" value="1"/>
</dbReference>
<keyword evidence="6" id="KW-1185">Reference proteome</keyword>
<dbReference type="Gene3D" id="3.40.190.10">
    <property type="entry name" value="Periplasmic binding protein-like II"/>
    <property type="match status" value="2"/>
</dbReference>
<dbReference type="PANTHER" id="PTHR30632:SF14">
    <property type="entry name" value="TUNGSTATE_MOLYBDATE_CHROMATE-BINDING PROTEIN MODA"/>
    <property type="match status" value="1"/>
</dbReference>
<keyword evidence="2" id="KW-0479">Metal-binding</keyword>
<protein>
    <submittedName>
        <fullName evidence="5">Molybdate ABC transporter substrate-binding protein</fullName>
    </submittedName>
</protein>
<feature type="chain" id="PRO_5046477789" evidence="4">
    <location>
        <begin position="25"/>
        <end position="258"/>
    </location>
</feature>
<dbReference type="RefSeq" id="WP_266149166.1">
    <property type="nucleotide sequence ID" value="NZ_CP064028.1"/>
</dbReference>
<evidence type="ECO:0000256" key="2">
    <source>
        <dbReference type="ARBA" id="ARBA00022723"/>
    </source>
</evidence>
<evidence type="ECO:0000313" key="5">
    <source>
        <dbReference type="EMBL" id="MFC4527215.1"/>
    </source>
</evidence>
<proteinExistence type="inferred from homology"/>
<sequence>MTRLFLLRLLALSMTLLPWTPAAADDDHITIAAAADLNGVMNTLVDAYKQGHPDSRIDVAYGSSGNLLTLIEEGAPFDLFFSADSSYPKRLVAEGKASGQPVPYAYGHLVLWSASFDMSEVRVADLLQPSFGRIAIANPQHAPYGKRAEQALRAAGVWDALQPRLVFGNDIAQTAEFAQSGNAQVGIIAESLARAWTGKGSYILVPPSLYEPLQQSFVLTQRGADNALAQDFATYVQGEDARAIFAKYGFNLPDTGEH</sequence>
<evidence type="ECO:0000256" key="1">
    <source>
        <dbReference type="ARBA" id="ARBA00009175"/>
    </source>
</evidence>
<dbReference type="PANTHER" id="PTHR30632">
    <property type="entry name" value="MOLYBDATE-BINDING PERIPLASMIC PROTEIN"/>
    <property type="match status" value="1"/>
</dbReference>
<evidence type="ECO:0000256" key="3">
    <source>
        <dbReference type="ARBA" id="ARBA00022729"/>
    </source>
</evidence>
<dbReference type="Proteomes" id="UP001595961">
    <property type="component" value="Unassembled WGS sequence"/>
</dbReference>
<evidence type="ECO:0000256" key="4">
    <source>
        <dbReference type="SAM" id="SignalP"/>
    </source>
</evidence>
<dbReference type="InterPro" id="IPR044084">
    <property type="entry name" value="AvModA-like_subst-bd"/>
</dbReference>
<gene>
    <name evidence="5" type="primary">modA</name>
    <name evidence="5" type="ORF">ACFO5W_11285</name>
</gene>
<dbReference type="PIRSF" id="PIRSF004846">
    <property type="entry name" value="ModA"/>
    <property type="match status" value="1"/>
</dbReference>
<accession>A0ABV9C2Z2</accession>
<dbReference type="InterPro" id="IPR005950">
    <property type="entry name" value="ModA"/>
</dbReference>
<dbReference type="NCBIfam" id="TIGR01256">
    <property type="entry name" value="modA"/>
    <property type="match status" value="1"/>
</dbReference>
<organism evidence="5 6">
    <name type="scientific">Dyella halodurans</name>
    <dbReference type="NCBI Taxonomy" id="1920171"/>
    <lineage>
        <taxon>Bacteria</taxon>
        <taxon>Pseudomonadati</taxon>
        <taxon>Pseudomonadota</taxon>
        <taxon>Gammaproteobacteria</taxon>
        <taxon>Lysobacterales</taxon>
        <taxon>Rhodanobacteraceae</taxon>
        <taxon>Dyella</taxon>
    </lineage>
</organism>
<name>A0ABV9C2Z2_9GAMM</name>
<feature type="signal peptide" evidence="4">
    <location>
        <begin position="1"/>
        <end position="24"/>
    </location>
</feature>
<dbReference type="Pfam" id="PF13531">
    <property type="entry name" value="SBP_bac_11"/>
    <property type="match status" value="1"/>
</dbReference>
<dbReference type="InterPro" id="IPR050682">
    <property type="entry name" value="ModA/WtpA"/>
</dbReference>
<comment type="caution">
    <text evidence="5">The sequence shown here is derived from an EMBL/GenBank/DDBJ whole genome shotgun (WGS) entry which is preliminary data.</text>
</comment>